<proteinExistence type="predicted"/>
<dbReference type="HOGENOM" id="CLU_924545_0_0_1"/>
<feature type="region of interest" description="Disordered" evidence="1">
    <location>
        <begin position="218"/>
        <end position="301"/>
    </location>
</feature>
<feature type="compositionally biased region" description="Polar residues" evidence="1">
    <location>
        <begin position="1"/>
        <end position="19"/>
    </location>
</feature>
<protein>
    <submittedName>
        <fullName evidence="2">Uncharacterized protein</fullName>
    </submittedName>
</protein>
<name>A0A0D0BFB6_9AGAR</name>
<keyword evidence="3" id="KW-1185">Reference proteome</keyword>
<feature type="compositionally biased region" description="Polar residues" evidence="1">
    <location>
        <begin position="84"/>
        <end position="93"/>
    </location>
</feature>
<evidence type="ECO:0000313" key="2">
    <source>
        <dbReference type="EMBL" id="KIK62490.1"/>
    </source>
</evidence>
<evidence type="ECO:0000313" key="3">
    <source>
        <dbReference type="Proteomes" id="UP000053593"/>
    </source>
</evidence>
<feature type="compositionally biased region" description="Low complexity" evidence="1">
    <location>
        <begin position="154"/>
        <end position="165"/>
    </location>
</feature>
<feature type="compositionally biased region" description="Basic and acidic residues" evidence="1">
    <location>
        <begin position="218"/>
        <end position="292"/>
    </location>
</feature>
<evidence type="ECO:0000256" key="1">
    <source>
        <dbReference type="SAM" id="MobiDB-lite"/>
    </source>
</evidence>
<reference evidence="2 3" key="1">
    <citation type="submission" date="2014-04" db="EMBL/GenBank/DDBJ databases">
        <title>Evolutionary Origins and Diversification of the Mycorrhizal Mutualists.</title>
        <authorList>
            <consortium name="DOE Joint Genome Institute"/>
            <consortium name="Mycorrhizal Genomics Consortium"/>
            <person name="Kohler A."/>
            <person name="Kuo A."/>
            <person name="Nagy L.G."/>
            <person name="Floudas D."/>
            <person name="Copeland A."/>
            <person name="Barry K.W."/>
            <person name="Cichocki N."/>
            <person name="Veneault-Fourrey C."/>
            <person name="LaButti K."/>
            <person name="Lindquist E.A."/>
            <person name="Lipzen A."/>
            <person name="Lundell T."/>
            <person name="Morin E."/>
            <person name="Murat C."/>
            <person name="Riley R."/>
            <person name="Ohm R."/>
            <person name="Sun H."/>
            <person name="Tunlid A."/>
            <person name="Henrissat B."/>
            <person name="Grigoriev I.V."/>
            <person name="Hibbett D.S."/>
            <person name="Martin F."/>
        </authorList>
    </citation>
    <scope>NUCLEOTIDE SEQUENCE [LARGE SCALE GENOMIC DNA]</scope>
    <source>
        <strain evidence="2 3">FD-317 M1</strain>
    </source>
</reference>
<feature type="compositionally biased region" description="Basic and acidic residues" evidence="1">
    <location>
        <begin position="68"/>
        <end position="83"/>
    </location>
</feature>
<dbReference type="AlphaFoldDB" id="A0A0D0BFB6"/>
<organism evidence="2 3">
    <name type="scientific">Collybiopsis luxurians FD-317 M1</name>
    <dbReference type="NCBI Taxonomy" id="944289"/>
    <lineage>
        <taxon>Eukaryota</taxon>
        <taxon>Fungi</taxon>
        <taxon>Dikarya</taxon>
        <taxon>Basidiomycota</taxon>
        <taxon>Agaricomycotina</taxon>
        <taxon>Agaricomycetes</taxon>
        <taxon>Agaricomycetidae</taxon>
        <taxon>Agaricales</taxon>
        <taxon>Marasmiineae</taxon>
        <taxon>Omphalotaceae</taxon>
        <taxon>Collybiopsis</taxon>
        <taxon>Collybiopsis luxurians</taxon>
    </lineage>
</organism>
<accession>A0A0D0BFB6</accession>
<feature type="compositionally biased region" description="Basic residues" evidence="1">
    <location>
        <begin position="20"/>
        <end position="31"/>
    </location>
</feature>
<feature type="region of interest" description="Disordered" evidence="1">
    <location>
        <begin position="1"/>
        <end position="93"/>
    </location>
</feature>
<gene>
    <name evidence="2" type="ORF">GYMLUDRAFT_41944</name>
</gene>
<sequence>MNSATGRNASIGQKRPNISTKKKIITQKRPGHASSAQPIYRQPSANGQRGFILRSRRIDIRGGGQDPSRWKHDFQDPVQDRTTKGASSSNEGLVNQMGRLGLHGNLASEIYKAHARLDQASKDVDSRMKDAAEHDARARVLRERAKKQQPPLATSTEPSSSEPTPIGRKSTKEILEFEAVWGDYRKRLWAREIPPGKPAPFTISSSTLDGLVRVFKQREDAERRRRQEEGARARELVARKEEEAAREREAKARAHIEKLKRKRMEEERQKKETERRKVEERRRREQEEEIRKVSGIRWQKK</sequence>
<feature type="region of interest" description="Disordered" evidence="1">
    <location>
        <begin position="142"/>
        <end position="171"/>
    </location>
</feature>
<dbReference type="Proteomes" id="UP000053593">
    <property type="component" value="Unassembled WGS sequence"/>
</dbReference>
<dbReference type="EMBL" id="KN834767">
    <property type="protein sequence ID" value="KIK62490.1"/>
    <property type="molecule type" value="Genomic_DNA"/>
</dbReference>